<gene>
    <name evidence="2" type="ORF">RPIT_02000</name>
</gene>
<dbReference type="EMBL" id="CP019605">
    <property type="protein sequence ID" value="AQP43732.1"/>
    <property type="molecule type" value="Genomic_DNA"/>
</dbReference>
<feature type="region of interest" description="Disordered" evidence="1">
    <location>
        <begin position="47"/>
        <end position="83"/>
    </location>
</feature>
<sequence length="146" mass="16123">MRGGAEVPTTVIPEAINVAMELEAVHFEDEFLTDEKIHAPNAVQHYLHSKSDPGAPQQVTNHGLESRLYGPIRHRDRRPLPRGALGQNVLQFVVGQKPTATDVVRCDHSVNGWMAGEGRRERSGERHHQPPLGPSEPTPAITPVLR</sequence>
<dbReference type="KEGG" id="tfl:RPIT_02000"/>
<reference evidence="2 3" key="1">
    <citation type="journal article" date="2016" name="Int. J. Syst. Evol. Microbiol.">
        <title>Tessaracoccus flavus sp. nov., isolated from the drainage system of a lindane-producing factory.</title>
        <authorList>
            <person name="Kumari R."/>
            <person name="Singh P."/>
            <person name="Schumann P."/>
            <person name="Lal R."/>
        </authorList>
    </citation>
    <scope>NUCLEOTIDE SEQUENCE [LARGE SCALE GENOMIC DNA]</scope>
    <source>
        <strain evidence="2 3">RP1T</strain>
    </source>
</reference>
<accession>A0A1Q2CC96</accession>
<name>A0A1Q2CC96_9ACTN</name>
<evidence type="ECO:0000256" key="1">
    <source>
        <dbReference type="SAM" id="MobiDB-lite"/>
    </source>
</evidence>
<feature type="region of interest" description="Disordered" evidence="1">
    <location>
        <begin position="114"/>
        <end position="146"/>
    </location>
</feature>
<dbReference type="Proteomes" id="UP000188324">
    <property type="component" value="Chromosome"/>
</dbReference>
<dbReference type="AlphaFoldDB" id="A0A1Q2CC96"/>
<evidence type="ECO:0000313" key="2">
    <source>
        <dbReference type="EMBL" id="AQP43732.1"/>
    </source>
</evidence>
<feature type="compositionally biased region" description="Basic and acidic residues" evidence="1">
    <location>
        <begin position="117"/>
        <end position="128"/>
    </location>
</feature>
<proteinExistence type="predicted"/>
<evidence type="ECO:0000313" key="3">
    <source>
        <dbReference type="Proteomes" id="UP000188324"/>
    </source>
</evidence>
<keyword evidence="3" id="KW-1185">Reference proteome</keyword>
<organism evidence="2 3">
    <name type="scientific">Tessaracoccus flavus</name>
    <dbReference type="NCBI Taxonomy" id="1610493"/>
    <lineage>
        <taxon>Bacteria</taxon>
        <taxon>Bacillati</taxon>
        <taxon>Actinomycetota</taxon>
        <taxon>Actinomycetes</taxon>
        <taxon>Propionibacteriales</taxon>
        <taxon>Propionibacteriaceae</taxon>
        <taxon>Tessaracoccus</taxon>
    </lineage>
</organism>
<protein>
    <submittedName>
        <fullName evidence="2">Uncharacterized protein</fullName>
    </submittedName>
</protein>